<evidence type="ECO:0000313" key="3">
    <source>
        <dbReference type="Proteomes" id="UP000663833"/>
    </source>
</evidence>
<dbReference type="Proteomes" id="UP000663851">
    <property type="component" value="Unassembled WGS sequence"/>
</dbReference>
<sequence length="286" mass="33272">MQDYSEVSLLFRDFLDQQATTSIMTICVQMCAQYENVFQLSNGILMLRNSSIKWPPFIQAGFNSKSIREAEMFFGIPEYEAFCRLVSYNIPIYSTHQVLIDILKNSNLLIPRQLHDLELQIFNIGSLSSHTPKYVKSFDQFMNNFNKLFFLWVCGLLINLRLFLNQTVENLLQQTQFIDLQFIFIKCNYSPDELLTNLDIDVAQFSFNGESLVGTMAAIQAIRTLTFINYALNNDDKDYAPVAIRIVKYVKRGFTFLKPIHFNFQRFEASPTHISNQYIRSHILLS</sequence>
<name>A0A817ZZ64_9BILA</name>
<reference evidence="1" key="1">
    <citation type="submission" date="2021-02" db="EMBL/GenBank/DDBJ databases">
        <authorList>
            <person name="Nowell W R."/>
        </authorList>
    </citation>
    <scope>NUCLEOTIDE SEQUENCE</scope>
</reference>
<dbReference type="EMBL" id="CAJNYD010002172">
    <property type="protein sequence ID" value="CAF3397200.1"/>
    <property type="molecule type" value="Genomic_DNA"/>
</dbReference>
<dbReference type="Proteomes" id="UP000663833">
    <property type="component" value="Unassembled WGS sequence"/>
</dbReference>
<proteinExistence type="predicted"/>
<accession>A0A817ZZ64</accession>
<evidence type="ECO:0000313" key="2">
    <source>
        <dbReference type="EMBL" id="CAF4478909.1"/>
    </source>
</evidence>
<dbReference type="AlphaFoldDB" id="A0A817ZZ64"/>
<evidence type="ECO:0000313" key="1">
    <source>
        <dbReference type="EMBL" id="CAF3397200.1"/>
    </source>
</evidence>
<gene>
    <name evidence="2" type="ORF">HFQ381_LOCUS26079</name>
    <name evidence="1" type="ORF">LUA448_LOCUS17227</name>
</gene>
<organism evidence="1 3">
    <name type="scientific">Rotaria socialis</name>
    <dbReference type="NCBI Taxonomy" id="392032"/>
    <lineage>
        <taxon>Eukaryota</taxon>
        <taxon>Metazoa</taxon>
        <taxon>Spiralia</taxon>
        <taxon>Gnathifera</taxon>
        <taxon>Rotifera</taxon>
        <taxon>Eurotatoria</taxon>
        <taxon>Bdelloidea</taxon>
        <taxon>Philodinida</taxon>
        <taxon>Philodinidae</taxon>
        <taxon>Rotaria</taxon>
    </lineage>
</organism>
<dbReference type="EMBL" id="CAJOBO010003048">
    <property type="protein sequence ID" value="CAF4478909.1"/>
    <property type="molecule type" value="Genomic_DNA"/>
</dbReference>
<comment type="caution">
    <text evidence="1">The sequence shown here is derived from an EMBL/GenBank/DDBJ whole genome shotgun (WGS) entry which is preliminary data.</text>
</comment>
<protein>
    <submittedName>
        <fullName evidence="1">Uncharacterized protein</fullName>
    </submittedName>
</protein>